<dbReference type="Proteomes" id="UP000054770">
    <property type="component" value="Unassembled WGS sequence"/>
</dbReference>
<dbReference type="EMBL" id="FCON02000118">
    <property type="protein sequence ID" value="SAL82351.1"/>
    <property type="molecule type" value="Genomic_DNA"/>
</dbReference>
<organism evidence="5 6">
    <name type="scientific">Caballeronia choica</name>
    <dbReference type="NCBI Taxonomy" id="326476"/>
    <lineage>
        <taxon>Bacteria</taxon>
        <taxon>Pseudomonadati</taxon>
        <taxon>Pseudomonadota</taxon>
        <taxon>Betaproteobacteria</taxon>
        <taxon>Burkholderiales</taxon>
        <taxon>Burkholderiaceae</taxon>
        <taxon>Caballeronia</taxon>
    </lineage>
</organism>
<dbReference type="PANTHER" id="PTHR43537">
    <property type="entry name" value="TRANSCRIPTIONAL REGULATOR, GNTR FAMILY"/>
    <property type="match status" value="1"/>
</dbReference>
<dbReference type="AlphaFoldDB" id="A0A158KPK0"/>
<accession>A0A158KPK0</accession>
<dbReference type="Pfam" id="PF00392">
    <property type="entry name" value="GntR"/>
    <property type="match status" value="1"/>
</dbReference>
<dbReference type="Gene3D" id="1.20.120.530">
    <property type="entry name" value="GntR ligand-binding domain-like"/>
    <property type="match status" value="1"/>
</dbReference>
<dbReference type="Pfam" id="PF07729">
    <property type="entry name" value="FCD"/>
    <property type="match status" value="1"/>
</dbReference>
<evidence type="ECO:0000256" key="2">
    <source>
        <dbReference type="ARBA" id="ARBA00023125"/>
    </source>
</evidence>
<keyword evidence="2" id="KW-0238">DNA-binding</keyword>
<dbReference type="SMART" id="SM00895">
    <property type="entry name" value="FCD"/>
    <property type="match status" value="1"/>
</dbReference>
<dbReference type="InterPro" id="IPR011711">
    <property type="entry name" value="GntR_C"/>
</dbReference>
<protein>
    <submittedName>
        <fullName evidence="5">GntR family transcriptional regulator</fullName>
    </submittedName>
</protein>
<reference evidence="5" key="1">
    <citation type="submission" date="2016-01" db="EMBL/GenBank/DDBJ databases">
        <authorList>
            <person name="Peeters C."/>
        </authorList>
    </citation>
    <scope>NUCLEOTIDE SEQUENCE [LARGE SCALE GENOMIC DNA]</scope>
    <source>
        <strain evidence="5">LMG 22940</strain>
    </source>
</reference>
<dbReference type="Gene3D" id="1.10.10.10">
    <property type="entry name" value="Winged helix-like DNA-binding domain superfamily/Winged helix DNA-binding domain"/>
    <property type="match status" value="1"/>
</dbReference>
<evidence type="ECO:0000313" key="5">
    <source>
        <dbReference type="EMBL" id="SAL82351.1"/>
    </source>
</evidence>
<proteinExistence type="predicted"/>
<dbReference type="GO" id="GO:0003677">
    <property type="term" value="F:DNA binding"/>
    <property type="evidence" value="ECO:0007669"/>
    <property type="project" value="UniProtKB-KW"/>
</dbReference>
<dbReference type="PRINTS" id="PR00035">
    <property type="entry name" value="HTHGNTR"/>
</dbReference>
<keyword evidence="3" id="KW-0804">Transcription</keyword>
<dbReference type="InterPro" id="IPR008920">
    <property type="entry name" value="TF_FadR/GntR_C"/>
</dbReference>
<evidence type="ECO:0000256" key="1">
    <source>
        <dbReference type="ARBA" id="ARBA00023015"/>
    </source>
</evidence>
<dbReference type="SMART" id="SM00345">
    <property type="entry name" value="HTH_GNTR"/>
    <property type="match status" value="1"/>
</dbReference>
<dbReference type="InterPro" id="IPR000524">
    <property type="entry name" value="Tscrpt_reg_HTH_GntR"/>
</dbReference>
<keyword evidence="6" id="KW-1185">Reference proteome</keyword>
<dbReference type="RefSeq" id="WP_087648424.1">
    <property type="nucleotide sequence ID" value="NZ_FCON02000118.1"/>
</dbReference>
<keyword evidence="1" id="KW-0805">Transcription regulation</keyword>
<dbReference type="GO" id="GO:0003700">
    <property type="term" value="F:DNA-binding transcription factor activity"/>
    <property type="evidence" value="ECO:0007669"/>
    <property type="project" value="InterPro"/>
</dbReference>
<name>A0A158KPK0_9BURK</name>
<dbReference type="InterPro" id="IPR036388">
    <property type="entry name" value="WH-like_DNA-bd_sf"/>
</dbReference>
<feature type="domain" description="HTH gntR-type" evidence="4">
    <location>
        <begin position="14"/>
        <end position="82"/>
    </location>
</feature>
<sequence length="236" mass="26380">MSRTFWQKETAIHHDLHGRVAYELGTGILRGDFPPESTLPREAELMERFGVSRTVLREALRTLTSKGLVGSRPKVGTRVRMRSAWNMLDADVLEWYARVAPPLEFALKLQEMREMIEPYAAALAAANHQAATLAMLADAHRSMAEAQNVDEWVRADLRFHLGVLAACSNELLIPLGTLIERTLEGQLRLNAKRAEVFNASMAEHTAVFDAIVARDQSGARRAMAHLLGVTRERIES</sequence>
<dbReference type="OrthoDB" id="9028214at2"/>
<evidence type="ECO:0000313" key="6">
    <source>
        <dbReference type="Proteomes" id="UP000054770"/>
    </source>
</evidence>
<dbReference type="CDD" id="cd07377">
    <property type="entry name" value="WHTH_GntR"/>
    <property type="match status" value="1"/>
</dbReference>
<dbReference type="SUPFAM" id="SSF48008">
    <property type="entry name" value="GntR ligand-binding domain-like"/>
    <property type="match status" value="1"/>
</dbReference>
<gene>
    <name evidence="5" type="ORF">AWB68_06483</name>
</gene>
<dbReference type="PANTHER" id="PTHR43537:SF44">
    <property type="entry name" value="GNTR FAMILY REGULATORY PROTEIN"/>
    <property type="match status" value="1"/>
</dbReference>
<evidence type="ECO:0000259" key="4">
    <source>
        <dbReference type="PROSITE" id="PS50949"/>
    </source>
</evidence>
<evidence type="ECO:0000256" key="3">
    <source>
        <dbReference type="ARBA" id="ARBA00023163"/>
    </source>
</evidence>
<dbReference type="InterPro" id="IPR036390">
    <property type="entry name" value="WH_DNA-bd_sf"/>
</dbReference>
<dbReference type="PROSITE" id="PS50949">
    <property type="entry name" value="HTH_GNTR"/>
    <property type="match status" value="1"/>
</dbReference>
<dbReference type="SUPFAM" id="SSF46785">
    <property type="entry name" value="Winged helix' DNA-binding domain"/>
    <property type="match status" value="1"/>
</dbReference>
<comment type="caution">
    <text evidence="5">The sequence shown here is derived from an EMBL/GenBank/DDBJ whole genome shotgun (WGS) entry which is preliminary data.</text>
</comment>